<dbReference type="OrthoDB" id="68483at2759"/>
<evidence type="ECO:0000256" key="6">
    <source>
        <dbReference type="ARBA" id="ARBA00022840"/>
    </source>
</evidence>
<dbReference type="EMBL" id="JH921438">
    <property type="protein sequence ID" value="EKD16529.1"/>
    <property type="molecule type" value="Genomic_DNA"/>
</dbReference>
<feature type="compositionally biased region" description="Polar residues" evidence="10">
    <location>
        <begin position="1027"/>
        <end position="1038"/>
    </location>
</feature>
<dbReference type="GO" id="GO:0004674">
    <property type="term" value="F:protein serine/threonine kinase activity"/>
    <property type="evidence" value="ECO:0007669"/>
    <property type="project" value="UniProtKB-KW"/>
</dbReference>
<feature type="compositionally biased region" description="Low complexity" evidence="10">
    <location>
        <begin position="1115"/>
        <end position="1126"/>
    </location>
</feature>
<dbReference type="SUPFAM" id="SSF56112">
    <property type="entry name" value="Protein kinase-like (PK-like)"/>
    <property type="match status" value="1"/>
</dbReference>
<dbReference type="OMA" id="HRVRETH"/>
<dbReference type="InParanoid" id="K1XUZ7"/>
<feature type="compositionally biased region" description="Acidic residues" evidence="10">
    <location>
        <begin position="1243"/>
        <end position="1252"/>
    </location>
</feature>
<dbReference type="HOGENOM" id="CLU_004329_0_0_1"/>
<feature type="region of interest" description="Disordered" evidence="10">
    <location>
        <begin position="1182"/>
        <end position="1300"/>
    </location>
</feature>
<evidence type="ECO:0000256" key="4">
    <source>
        <dbReference type="ARBA" id="ARBA00022741"/>
    </source>
</evidence>
<dbReference type="Gene3D" id="3.30.200.20">
    <property type="entry name" value="Phosphorylase Kinase, domain 1"/>
    <property type="match status" value="1"/>
</dbReference>
<feature type="compositionally biased region" description="Low complexity" evidence="10">
    <location>
        <begin position="365"/>
        <end position="380"/>
    </location>
</feature>
<comment type="catalytic activity">
    <reaction evidence="7">
        <text>L-threonyl-[protein] + ATP = O-phospho-L-threonyl-[protein] + ADP + H(+)</text>
        <dbReference type="Rhea" id="RHEA:46608"/>
        <dbReference type="Rhea" id="RHEA-COMP:11060"/>
        <dbReference type="Rhea" id="RHEA-COMP:11605"/>
        <dbReference type="ChEBI" id="CHEBI:15378"/>
        <dbReference type="ChEBI" id="CHEBI:30013"/>
        <dbReference type="ChEBI" id="CHEBI:30616"/>
        <dbReference type="ChEBI" id="CHEBI:61977"/>
        <dbReference type="ChEBI" id="CHEBI:456216"/>
        <dbReference type="EC" id="2.7.11.1"/>
    </reaction>
</comment>
<dbReference type="InterPro" id="IPR017441">
    <property type="entry name" value="Protein_kinase_ATP_BS"/>
</dbReference>
<evidence type="ECO:0000256" key="3">
    <source>
        <dbReference type="ARBA" id="ARBA00022679"/>
    </source>
</evidence>
<feature type="region of interest" description="Disordered" evidence="10">
    <location>
        <begin position="744"/>
        <end position="776"/>
    </location>
</feature>
<dbReference type="Pfam" id="PF00069">
    <property type="entry name" value="Pkinase"/>
    <property type="match status" value="2"/>
</dbReference>
<feature type="compositionally biased region" description="Polar residues" evidence="10">
    <location>
        <begin position="1190"/>
        <end position="1201"/>
    </location>
</feature>
<comment type="catalytic activity">
    <reaction evidence="8">
        <text>L-seryl-[protein] + ATP = O-phospho-L-seryl-[protein] + ADP + H(+)</text>
        <dbReference type="Rhea" id="RHEA:17989"/>
        <dbReference type="Rhea" id="RHEA-COMP:9863"/>
        <dbReference type="Rhea" id="RHEA-COMP:11604"/>
        <dbReference type="ChEBI" id="CHEBI:15378"/>
        <dbReference type="ChEBI" id="CHEBI:29999"/>
        <dbReference type="ChEBI" id="CHEBI:30616"/>
        <dbReference type="ChEBI" id="CHEBI:83421"/>
        <dbReference type="ChEBI" id="CHEBI:456216"/>
        <dbReference type="EC" id="2.7.11.1"/>
    </reaction>
</comment>
<evidence type="ECO:0000256" key="5">
    <source>
        <dbReference type="ARBA" id="ARBA00022777"/>
    </source>
</evidence>
<dbReference type="PROSITE" id="PS50011">
    <property type="entry name" value="PROTEIN_KINASE_DOM"/>
    <property type="match status" value="1"/>
</dbReference>
<dbReference type="SMART" id="SM00220">
    <property type="entry name" value="S_TKc"/>
    <property type="match status" value="1"/>
</dbReference>
<evidence type="ECO:0000256" key="2">
    <source>
        <dbReference type="ARBA" id="ARBA00022527"/>
    </source>
</evidence>
<dbReference type="PANTHER" id="PTHR43895">
    <property type="entry name" value="CALCIUM/CALMODULIN-DEPENDENT PROTEIN KINASE KINASE-RELATED"/>
    <property type="match status" value="1"/>
</dbReference>
<dbReference type="CDD" id="cd14008">
    <property type="entry name" value="STKc_LKB1_CaMKK"/>
    <property type="match status" value="1"/>
</dbReference>
<evidence type="ECO:0000313" key="12">
    <source>
        <dbReference type="EMBL" id="EKD16529.1"/>
    </source>
</evidence>
<proteinExistence type="predicted"/>
<dbReference type="FunFam" id="3.30.200.20:FF:000206">
    <property type="entry name" value="Serine/threonine-protein kinase Ssp1"/>
    <property type="match status" value="1"/>
</dbReference>
<dbReference type="EC" id="2.7.11.1" evidence="1"/>
<feature type="binding site" evidence="9">
    <location>
        <position position="196"/>
    </location>
    <ligand>
        <name>ATP</name>
        <dbReference type="ChEBI" id="CHEBI:30616"/>
    </ligand>
</feature>
<dbReference type="Proteomes" id="UP000006753">
    <property type="component" value="Unassembled WGS sequence"/>
</dbReference>
<dbReference type="Pfam" id="PF19287">
    <property type="entry name" value="DUF5910"/>
    <property type="match status" value="1"/>
</dbReference>
<dbReference type="eggNOG" id="KOG0585">
    <property type="taxonomic scope" value="Eukaryota"/>
</dbReference>
<dbReference type="InterPro" id="IPR000719">
    <property type="entry name" value="Prot_kinase_dom"/>
</dbReference>
<feature type="compositionally biased region" description="Basic and acidic residues" evidence="10">
    <location>
        <begin position="1070"/>
        <end position="1079"/>
    </location>
</feature>
<feature type="domain" description="Protein kinase" evidence="11">
    <location>
        <begin position="167"/>
        <end position="684"/>
    </location>
</feature>
<dbReference type="GO" id="GO:0001558">
    <property type="term" value="P:regulation of cell growth"/>
    <property type="evidence" value="ECO:0007669"/>
    <property type="project" value="UniProtKB-ARBA"/>
</dbReference>
<dbReference type="KEGG" id="mbe:MBM_04998"/>
<evidence type="ECO:0000256" key="1">
    <source>
        <dbReference type="ARBA" id="ARBA00012513"/>
    </source>
</evidence>
<evidence type="ECO:0000313" key="13">
    <source>
        <dbReference type="Proteomes" id="UP000006753"/>
    </source>
</evidence>
<feature type="compositionally biased region" description="Polar residues" evidence="10">
    <location>
        <begin position="342"/>
        <end position="359"/>
    </location>
</feature>
<keyword evidence="4 9" id="KW-0547">Nucleotide-binding</keyword>
<feature type="region of interest" description="Disordered" evidence="10">
    <location>
        <begin position="947"/>
        <end position="987"/>
    </location>
</feature>
<dbReference type="PANTHER" id="PTHR43895:SF152">
    <property type="entry name" value="SERINE_THREONINE-PROTEIN KINASE TOS3"/>
    <property type="match status" value="1"/>
</dbReference>
<evidence type="ECO:0000259" key="11">
    <source>
        <dbReference type="PROSITE" id="PS50011"/>
    </source>
</evidence>
<dbReference type="FunFam" id="1.10.510.10:FF:000614">
    <property type="entry name" value="Serine/threonine protein kinase, putative"/>
    <property type="match status" value="1"/>
</dbReference>
<keyword evidence="5 12" id="KW-0418">Kinase</keyword>
<reference evidence="12 13" key="1">
    <citation type="journal article" date="2012" name="BMC Genomics">
        <title>Sequencing the genome of Marssonina brunnea reveals fungus-poplar co-evolution.</title>
        <authorList>
            <person name="Zhu S."/>
            <person name="Cao Y.-Z."/>
            <person name="Jiang C."/>
            <person name="Tan B.-Y."/>
            <person name="Wang Z."/>
            <person name="Feng S."/>
            <person name="Zhang L."/>
            <person name="Su X.-H."/>
            <person name="Brejova B."/>
            <person name="Vinar T."/>
            <person name="Xu M."/>
            <person name="Wang M.-X."/>
            <person name="Zhang S.-G."/>
            <person name="Huang M.-R."/>
            <person name="Wu R."/>
            <person name="Zhou Y."/>
        </authorList>
    </citation>
    <scope>NUCLEOTIDE SEQUENCE [LARGE SCALE GENOMIC DNA]</scope>
    <source>
        <strain evidence="12 13">MB_m1</strain>
    </source>
</reference>
<accession>K1XUZ7</accession>
<organism evidence="12 13">
    <name type="scientific">Marssonina brunnea f. sp. multigermtubi (strain MB_m1)</name>
    <name type="common">Marssonina leaf spot fungus</name>
    <dbReference type="NCBI Taxonomy" id="1072389"/>
    <lineage>
        <taxon>Eukaryota</taxon>
        <taxon>Fungi</taxon>
        <taxon>Dikarya</taxon>
        <taxon>Ascomycota</taxon>
        <taxon>Pezizomycotina</taxon>
        <taxon>Leotiomycetes</taxon>
        <taxon>Helotiales</taxon>
        <taxon>Drepanopezizaceae</taxon>
        <taxon>Drepanopeziza</taxon>
    </lineage>
</organism>
<evidence type="ECO:0000256" key="7">
    <source>
        <dbReference type="ARBA" id="ARBA00047899"/>
    </source>
</evidence>
<dbReference type="Gene3D" id="1.10.510.10">
    <property type="entry name" value="Transferase(Phosphotransferase) domain 1"/>
    <property type="match status" value="1"/>
</dbReference>
<keyword evidence="6 9" id="KW-0067">ATP-binding</keyword>
<dbReference type="GO" id="GO:0007165">
    <property type="term" value="P:signal transduction"/>
    <property type="evidence" value="ECO:0007669"/>
    <property type="project" value="TreeGrafter"/>
</dbReference>
<feature type="compositionally biased region" description="Basic and acidic residues" evidence="10">
    <location>
        <begin position="1102"/>
        <end position="1112"/>
    </location>
</feature>
<dbReference type="PROSITE" id="PS00107">
    <property type="entry name" value="PROTEIN_KINASE_ATP"/>
    <property type="match status" value="1"/>
</dbReference>
<evidence type="ECO:0000256" key="10">
    <source>
        <dbReference type="SAM" id="MobiDB-lite"/>
    </source>
</evidence>
<sequence>MDAVTKVWIPESYEEVTWNPEVKEKKDLWAGTEEAISEYLESMVDNPRKALRFSYVQEDPDKLLMQPAPTSPTPFHQTCHDSHAGCPSTMDLTVATKSKTPASTPSSSPGLFSPSLHPIKTYLPSLPDDTPHPSPYLHPLQMHKVRETHKAQVEQDFITGRKLINQYEIINEIGRGVHGKVKLARNLETGGYVAIKIIQRFSKKRKLGRVTVSPEDKTKKEIAILKKIRHANVVGLLEIIDDPELKKIYMVLEHVELGEIVWRKKGDKNICLYERRRIEREGRSENGLGADEKFGKLLERRRQRRDAQRERLFLQHHPDYWSLEHGHDEELERSMSRENVYGSASSLSRHGSILPSNPGSRAHSRTASRAPSRTSSRAHTPLPTEFDIGALDSDNENDEPAPLSAGSNHGSSSALEATYYGSYPEDPTYRGRSPSMADSIISHMSSMDGNEHDAFEDDFSYVPCFTIDQARSAFRDTVLGLEYLHYEGVVHRDIKPANLLWTKDHRVKISDFGVSYFGRPIREGETEENISEADATDFDDDLELAKTVGTPAFFAPELCYTDLDIEQPRVTEQIDVWSLGITLYCLIFARIPFLGDDEYQLFKNIAKRDVYIPKKRLKAVDPNAPTPPMGAEKHTGPSTGPYREEGELAFEDIDDELHDLIKRMLIKDPAERIRLREVKRHPWVMRGIADKIGWVDETDPSRRTDGQRIQVDRNELERAVVPITFLERARSALKKTVNKVIGATRSETRGEGSRRRAVSNATSSGPDSQHNSPLNLTPALRETRRASLRGDEYCFASLTELQEYHRREATEHPLAQSLTASPDLSVYQDDPFGLDFTKPSASIGATPSYEHSPSGRSDARPGHPDRSESTAASIQTVIPRGHSHSRSTNSLLASPFHEEGTHPPGPFTDHMGAVLGGPLWSGGSSREFGDVAEGPSRARSVDRNLFESQNKHAEPIVGTSTATAPGLFQHPKLYHPRPLSRSNDASSTYCDHPLASTQLFQPYMPAAHHQSASTPNVPLSTLAASNLDQRPSTANRTFYSGGKTPAPRVYGASTPESFQRAQETLARRRKMEEYTDRKRQQLAVSARDKGLAAECPLSPDDDIFHQKQEARRAQSSSSVNSTSMRSQMTSPSNAASPISSVNMGSQEQFYSVPSLPALISGASSVSADPEGEMLQRPGRVQVYPEHGTTDDNTPQAHTPPSLSKEPTLDVDTPTDMPADDTIILSPDEDDDGYIGDGDTTFTADDDDSDSDEGLTMMKRKPKSRPTDSAAAEMEPGKLERRGTNGSIGSTETAKKVVMDG</sequence>
<keyword evidence="3" id="KW-0808">Transferase</keyword>
<feature type="compositionally biased region" description="Basic and acidic residues" evidence="10">
    <location>
        <begin position="857"/>
        <end position="868"/>
    </location>
</feature>
<evidence type="ECO:0000256" key="9">
    <source>
        <dbReference type="PROSITE-ProRule" id="PRU10141"/>
    </source>
</evidence>
<dbReference type="GO" id="GO:0042149">
    <property type="term" value="P:cellular response to glucose starvation"/>
    <property type="evidence" value="ECO:0007669"/>
    <property type="project" value="UniProtKB-ARBA"/>
</dbReference>
<keyword evidence="13" id="KW-1185">Reference proteome</keyword>
<feature type="region of interest" description="Disordered" evidence="10">
    <location>
        <begin position="837"/>
        <end position="914"/>
    </location>
</feature>
<feature type="compositionally biased region" description="Polar residues" evidence="10">
    <location>
        <begin position="759"/>
        <end position="775"/>
    </location>
</feature>
<evidence type="ECO:0000256" key="8">
    <source>
        <dbReference type="ARBA" id="ARBA00048679"/>
    </source>
</evidence>
<feature type="region of interest" description="Disordered" evidence="10">
    <location>
        <begin position="1027"/>
        <end position="1140"/>
    </location>
</feature>
<dbReference type="GO" id="GO:0005524">
    <property type="term" value="F:ATP binding"/>
    <property type="evidence" value="ECO:0007669"/>
    <property type="project" value="UniProtKB-UniRule"/>
</dbReference>
<dbReference type="GeneID" id="18760933"/>
<keyword evidence="2" id="KW-0723">Serine/threonine-protein kinase</keyword>
<gene>
    <name evidence="12" type="ORF">MBM_04998</name>
</gene>
<dbReference type="STRING" id="1072389.K1XUZ7"/>
<name>K1XUZ7_MARBU</name>
<feature type="region of interest" description="Disordered" evidence="10">
    <location>
        <begin position="332"/>
        <end position="412"/>
    </location>
</feature>
<feature type="region of interest" description="Disordered" evidence="10">
    <location>
        <begin position="619"/>
        <end position="641"/>
    </location>
</feature>
<feature type="compositionally biased region" description="Polar residues" evidence="10">
    <location>
        <begin position="839"/>
        <end position="855"/>
    </location>
</feature>
<feature type="compositionally biased region" description="Polar residues" evidence="10">
    <location>
        <begin position="1127"/>
        <end position="1140"/>
    </location>
</feature>
<protein>
    <recommendedName>
        <fullName evidence="1">non-specific serine/threonine protein kinase</fullName>
        <ecNumber evidence="1">2.7.11.1</ecNumber>
    </recommendedName>
</protein>
<dbReference type="InterPro" id="IPR011009">
    <property type="entry name" value="Kinase-like_dom_sf"/>
</dbReference>
<dbReference type="InterPro" id="IPR045564">
    <property type="entry name" value="DUF5910"/>
</dbReference>